<dbReference type="PANTHER" id="PTHR13020">
    <property type="entry name" value="TRINUCLEOTIDE REPEAT-CONTAINING GENE 6"/>
    <property type="match status" value="1"/>
</dbReference>
<evidence type="ECO:0000313" key="6">
    <source>
        <dbReference type="Proteomes" id="UP001372834"/>
    </source>
</evidence>
<organism evidence="5 6">
    <name type="scientific">Polyplax serrata</name>
    <name type="common">Common mouse louse</name>
    <dbReference type="NCBI Taxonomy" id="468196"/>
    <lineage>
        <taxon>Eukaryota</taxon>
        <taxon>Metazoa</taxon>
        <taxon>Ecdysozoa</taxon>
        <taxon>Arthropoda</taxon>
        <taxon>Hexapoda</taxon>
        <taxon>Insecta</taxon>
        <taxon>Pterygota</taxon>
        <taxon>Neoptera</taxon>
        <taxon>Paraneoptera</taxon>
        <taxon>Psocodea</taxon>
        <taxon>Troctomorpha</taxon>
        <taxon>Phthiraptera</taxon>
        <taxon>Anoplura</taxon>
        <taxon>Polyplacidae</taxon>
        <taxon>Polyplax</taxon>
    </lineage>
</organism>
<comment type="caution">
    <text evidence="5">The sequence shown here is derived from an EMBL/GenBank/DDBJ whole genome shotgun (WGS) entry which is preliminary data.</text>
</comment>
<feature type="compositionally biased region" description="Polar residues" evidence="3">
    <location>
        <begin position="601"/>
        <end position="611"/>
    </location>
</feature>
<dbReference type="InterPro" id="IPR026805">
    <property type="entry name" value="GW182_M_dom"/>
</dbReference>
<dbReference type="Pfam" id="PF00076">
    <property type="entry name" value="RRM_1"/>
    <property type="match status" value="1"/>
</dbReference>
<dbReference type="GO" id="GO:0000932">
    <property type="term" value="C:P-body"/>
    <property type="evidence" value="ECO:0007669"/>
    <property type="project" value="TreeGrafter"/>
</dbReference>
<feature type="compositionally biased region" description="Polar residues" evidence="3">
    <location>
        <begin position="972"/>
        <end position="1035"/>
    </location>
</feature>
<dbReference type="GO" id="GO:0060213">
    <property type="term" value="P:positive regulation of nuclear-transcribed mRNA poly(A) tail shortening"/>
    <property type="evidence" value="ECO:0007669"/>
    <property type="project" value="TreeGrafter"/>
</dbReference>
<feature type="region of interest" description="Disordered" evidence="3">
    <location>
        <begin position="946"/>
        <end position="1076"/>
    </location>
</feature>
<feature type="region of interest" description="Disordered" evidence="3">
    <location>
        <begin position="1274"/>
        <end position="1357"/>
    </location>
</feature>
<dbReference type="PROSITE" id="PS50102">
    <property type="entry name" value="RRM"/>
    <property type="match status" value="1"/>
</dbReference>
<dbReference type="EMBL" id="JAWJWE010000002">
    <property type="protein sequence ID" value="KAK6643370.1"/>
    <property type="molecule type" value="Genomic_DNA"/>
</dbReference>
<feature type="compositionally biased region" description="Polar residues" evidence="3">
    <location>
        <begin position="1133"/>
        <end position="1146"/>
    </location>
</feature>
<dbReference type="CDD" id="cd12435">
    <property type="entry name" value="RRM_GW182_like"/>
    <property type="match status" value="1"/>
</dbReference>
<dbReference type="GO" id="GO:0005654">
    <property type="term" value="C:nucleoplasm"/>
    <property type="evidence" value="ECO:0007669"/>
    <property type="project" value="TreeGrafter"/>
</dbReference>
<dbReference type="InterPro" id="IPR012677">
    <property type="entry name" value="Nucleotide-bd_a/b_plait_sf"/>
</dbReference>
<feature type="compositionally biased region" description="Low complexity" evidence="3">
    <location>
        <begin position="137"/>
        <end position="157"/>
    </location>
</feature>
<dbReference type="InterPro" id="IPR041971">
    <property type="entry name" value="Gawky_UBA"/>
</dbReference>
<dbReference type="SUPFAM" id="SSF54928">
    <property type="entry name" value="RNA-binding domain, RBD"/>
    <property type="match status" value="1"/>
</dbReference>
<dbReference type="Gene3D" id="3.30.70.330">
    <property type="match status" value="1"/>
</dbReference>
<dbReference type="CDD" id="cd14284">
    <property type="entry name" value="UBA_GAWKY"/>
    <property type="match status" value="1"/>
</dbReference>
<dbReference type="Proteomes" id="UP001372834">
    <property type="component" value="Unassembled WGS sequence"/>
</dbReference>
<feature type="compositionally biased region" description="Polar residues" evidence="3">
    <location>
        <begin position="257"/>
        <end position="266"/>
    </location>
</feature>
<protein>
    <recommendedName>
        <fullName evidence="4">RRM domain-containing protein</fullName>
    </recommendedName>
</protein>
<feature type="compositionally biased region" description="Polar residues" evidence="3">
    <location>
        <begin position="1316"/>
        <end position="1328"/>
    </location>
</feature>
<feature type="region of interest" description="Disordered" evidence="3">
    <location>
        <begin position="28"/>
        <end position="69"/>
    </location>
</feature>
<dbReference type="GO" id="GO:0035278">
    <property type="term" value="P:miRNA-mediated gene silencing by inhibition of translation"/>
    <property type="evidence" value="ECO:0007669"/>
    <property type="project" value="InterPro"/>
</dbReference>
<feature type="region of interest" description="Disordered" evidence="3">
    <location>
        <begin position="1133"/>
        <end position="1184"/>
    </location>
</feature>
<evidence type="ECO:0000256" key="3">
    <source>
        <dbReference type="SAM" id="MobiDB-lite"/>
    </source>
</evidence>
<name>A0AAN8SE80_POLSC</name>
<feature type="compositionally biased region" description="Polar residues" evidence="3">
    <location>
        <begin position="50"/>
        <end position="68"/>
    </location>
</feature>
<feature type="compositionally biased region" description="Low complexity" evidence="3">
    <location>
        <begin position="167"/>
        <end position="208"/>
    </location>
</feature>
<dbReference type="Pfam" id="PF12938">
    <property type="entry name" value="M_domain"/>
    <property type="match status" value="1"/>
</dbReference>
<dbReference type="PANTHER" id="PTHR13020:SF25">
    <property type="entry name" value="PROTEIN GAWKY"/>
    <property type="match status" value="1"/>
</dbReference>
<reference evidence="5 6" key="1">
    <citation type="submission" date="2023-10" db="EMBL/GenBank/DDBJ databases">
        <title>Genomes of two closely related lineages of the louse Polyplax serrata with different host specificities.</title>
        <authorList>
            <person name="Martinu J."/>
            <person name="Tarabai H."/>
            <person name="Stefka J."/>
            <person name="Hypsa V."/>
        </authorList>
    </citation>
    <scope>NUCLEOTIDE SEQUENCE [LARGE SCALE GENOMIC DNA]</scope>
    <source>
        <strain evidence="5">HR10_N</strain>
    </source>
</reference>
<evidence type="ECO:0000259" key="4">
    <source>
        <dbReference type="PROSITE" id="PS50102"/>
    </source>
</evidence>
<dbReference type="InterPro" id="IPR033503">
    <property type="entry name" value="GW182_RRM"/>
</dbReference>
<feature type="compositionally biased region" description="Polar residues" evidence="3">
    <location>
        <begin position="1274"/>
        <end position="1292"/>
    </location>
</feature>
<accession>A0AAN8SE80</accession>
<feature type="region of interest" description="Disordered" evidence="3">
    <location>
        <begin position="109"/>
        <end position="623"/>
    </location>
</feature>
<feature type="compositionally biased region" description="Low complexity" evidence="3">
    <location>
        <begin position="1088"/>
        <end position="1100"/>
    </location>
</feature>
<dbReference type="GO" id="GO:0003723">
    <property type="term" value="F:RNA binding"/>
    <property type="evidence" value="ECO:0007669"/>
    <property type="project" value="UniProtKB-UniRule"/>
</dbReference>
<feature type="compositionally biased region" description="Low complexity" evidence="3">
    <location>
        <begin position="1171"/>
        <end position="1184"/>
    </location>
</feature>
<feature type="compositionally biased region" description="Low complexity" evidence="3">
    <location>
        <begin position="434"/>
        <end position="450"/>
    </location>
</feature>
<feature type="compositionally biased region" description="Polar residues" evidence="3">
    <location>
        <begin position="347"/>
        <end position="369"/>
    </location>
</feature>
<dbReference type="InterPro" id="IPR052068">
    <property type="entry name" value="GW182_domain"/>
</dbReference>
<evidence type="ECO:0000313" key="5">
    <source>
        <dbReference type="EMBL" id="KAK6643370.1"/>
    </source>
</evidence>
<evidence type="ECO:0000256" key="2">
    <source>
        <dbReference type="PROSITE-ProRule" id="PRU00176"/>
    </source>
</evidence>
<feature type="compositionally biased region" description="Low complexity" evidence="3">
    <location>
        <begin position="110"/>
        <end position="121"/>
    </location>
</feature>
<evidence type="ECO:0000256" key="1">
    <source>
        <dbReference type="ARBA" id="ARBA00022884"/>
    </source>
</evidence>
<sequence length="1357" mass="145693">MKLSPIKGFGLCIMLKCLNSDKPNKVLTEEEYHSKENENHSKENEGLLPKQSSNRSNNGGMRKNTQLKPHNYSPWVTAVDLEYDGPASNVRWGIPKGLCLRGGGENSLNTGTSGWGTPAASGGSGWGGNPPGPPPGQWGANRPPGQSNTNSSQQQGTDFNQNKTQTSGQQPGPSQNQNNAQQSQQQGGSNSQPSSSQGQNQPGNNAPNTSWAQAAGKGLPTTNQNQNSAQSSATKQLEQLNNMREALFSQDGWGGQHVNQDTNWETPGSPEQGIKNDPQGAGGSASGVTTPIWKPNVNNGTDLWEANLRNGGQPPPQQQNKTPWSHAPSINLGGGWGEEDESGDSSNVWTGVPPNSTNNSWPGPNNATNWPAAPEKKAEWTGGASGAAGPGWADPRGVAMDSKEMNRDMHGSVMRGDPRGVSGRLSNTSEMWAMQQQHQMQQPQQQQHPPNKMGPSVPPGGANQWPGGNLPKDLTNMPGNPPKPTGWEEPSPPTQKRNIPNYDDGTSLWGQQQTRTGMQPQGTAPNKNLSHWKDLPAGSMGRGNMPCPPGMPQNRMPGAGANMKPDNPVWGHPPRNGAWDSHEGGPPVGGWGEEGKGPSGNWTSEPLTSPSWPGGPKPAKATGWTEDLVDSSWVHPSLQRQQMPKQFSKDLIWASKPFKILSEMNFKKEDVENALRTTNMSVQDAFEILTASSRMPEAWNRRQDEHSFDHSGAPFSRGFNPGQQVSFPPSGPGNVANNPATAGLLNNLTNNPGLAPINNIKVLSQQLPTAQQPNNQLNQGQQRPGTSQPSQQQLKMLVQQIQMAVQAGYLNHQILNQSLAPQTLILLNQLLQQIKILQQLNQQHNLMSLGGQLKNSSTALQLSVQITKEMGRRLPKQDRQFVNKIKNLIRILNQIAAQQAAYVKQHAHLMPQSDPPVDLFKSNLTDPLNAIQTNFSDLNLNKDTSAQQSRLNQWKLPSLDKDGEGSEFSRAPGTTSKSSLPQGHSSPNINSLLGQTDTTWSSVSRSNSDTGWPDSATNDITPDTKDTQWNSSQPPGNAFADIIPEFEPGKPWKGTQIKSVEDDPSMTPGSVARSPLSLATIKDTEILSSSSKSSPPATSTVDPVPPLSLSNSPWTFNPTSSSVYTSALSKLTNSKPWSETPSTVPGSSELWLAPGKARGPPPGLSAKVPQNNWSSAAGRSSWGSSPSGWNTSWLLLRNLTPQIDGSTLKTLCRQHGPLQNFHLYLNHGIAFAKYSSREEASKAQTALNNCVLGNTTIFAESPGESDVATMLNSLGHSQPQAGPQAGSHNWNLRGQAPPSKQPSVSDTWAAGGGGSNLWQPNLSGSTLWGSEGDSHRTTPSASLNSYLPPDLLNGESM</sequence>
<dbReference type="InterPro" id="IPR000504">
    <property type="entry name" value="RRM_dom"/>
</dbReference>
<keyword evidence="1 2" id="KW-0694">RNA-binding</keyword>
<feature type="region of interest" description="Disordered" evidence="3">
    <location>
        <begin position="702"/>
        <end position="738"/>
    </location>
</feature>
<proteinExistence type="predicted"/>
<feature type="compositionally biased region" description="Polar residues" evidence="3">
    <location>
        <begin position="508"/>
        <end position="529"/>
    </location>
</feature>
<feature type="region of interest" description="Disordered" evidence="3">
    <location>
        <begin position="1085"/>
        <end position="1104"/>
    </location>
</feature>
<feature type="compositionally biased region" description="Basic and acidic residues" evidence="3">
    <location>
        <begin position="401"/>
        <end position="410"/>
    </location>
</feature>
<feature type="region of interest" description="Disordered" evidence="3">
    <location>
        <begin position="772"/>
        <end position="793"/>
    </location>
</feature>
<gene>
    <name evidence="5" type="ORF">RUM43_004875</name>
</gene>
<dbReference type="InterPro" id="IPR035979">
    <property type="entry name" value="RBD_domain_sf"/>
</dbReference>
<feature type="compositionally biased region" description="Basic and acidic residues" evidence="3">
    <location>
        <begin position="28"/>
        <end position="45"/>
    </location>
</feature>
<feature type="domain" description="RRM" evidence="4">
    <location>
        <begin position="1192"/>
        <end position="1264"/>
    </location>
</feature>
<dbReference type="SMART" id="SM00360">
    <property type="entry name" value="RRM"/>
    <property type="match status" value="1"/>
</dbReference>
<feature type="compositionally biased region" description="Polar residues" evidence="3">
    <location>
        <begin position="220"/>
        <end position="242"/>
    </location>
</feature>